<evidence type="ECO:0000313" key="10">
    <source>
        <dbReference type="EMBL" id="KAA8549424.1"/>
    </source>
</evidence>
<dbReference type="CDD" id="cd04301">
    <property type="entry name" value="NAT_SF"/>
    <property type="match status" value="1"/>
</dbReference>
<dbReference type="InterPro" id="IPR013083">
    <property type="entry name" value="Znf_RING/FYVE/PHD"/>
</dbReference>
<dbReference type="PANTHER" id="PTHR46309:SF12">
    <property type="entry name" value="GB|AAC80581.1"/>
    <property type="match status" value="1"/>
</dbReference>
<comment type="subcellular location">
    <subcellularLocation>
        <location evidence="1">Nucleus</location>
    </subcellularLocation>
</comment>
<accession>A0A5J5C3P6</accession>
<evidence type="ECO:0008006" key="12">
    <source>
        <dbReference type="Google" id="ProtNLM"/>
    </source>
</evidence>
<keyword evidence="5" id="KW-0539">Nucleus</keyword>
<evidence type="ECO:0000259" key="8">
    <source>
        <dbReference type="PROSITE" id="PS50016"/>
    </source>
</evidence>
<evidence type="ECO:0000259" key="9">
    <source>
        <dbReference type="PROSITE" id="PS51186"/>
    </source>
</evidence>
<keyword evidence="4" id="KW-0862">Zinc</keyword>
<dbReference type="InterPro" id="IPR042163">
    <property type="entry name" value="PHF12"/>
</dbReference>
<evidence type="ECO:0000256" key="5">
    <source>
        <dbReference type="ARBA" id="ARBA00023242"/>
    </source>
</evidence>
<feature type="compositionally biased region" description="Polar residues" evidence="7">
    <location>
        <begin position="347"/>
        <end position="362"/>
    </location>
</feature>
<dbReference type="EMBL" id="CM018031">
    <property type="protein sequence ID" value="KAA8549424.1"/>
    <property type="molecule type" value="Genomic_DNA"/>
</dbReference>
<dbReference type="InterPro" id="IPR014002">
    <property type="entry name" value="Agenet_dom_plant"/>
</dbReference>
<dbReference type="GO" id="GO:0003714">
    <property type="term" value="F:transcription corepressor activity"/>
    <property type="evidence" value="ECO:0007669"/>
    <property type="project" value="InterPro"/>
</dbReference>
<dbReference type="AlphaFoldDB" id="A0A5J5C3P6"/>
<evidence type="ECO:0000256" key="7">
    <source>
        <dbReference type="SAM" id="MobiDB-lite"/>
    </source>
</evidence>
<dbReference type="Pfam" id="PF23209">
    <property type="entry name" value="IDM1_C"/>
    <property type="match status" value="1"/>
</dbReference>
<evidence type="ECO:0000256" key="6">
    <source>
        <dbReference type="PROSITE-ProRule" id="PRU00146"/>
    </source>
</evidence>
<evidence type="ECO:0000256" key="4">
    <source>
        <dbReference type="ARBA" id="ARBA00022833"/>
    </source>
</evidence>
<dbReference type="PROSITE" id="PS51186">
    <property type="entry name" value="GNAT"/>
    <property type="match status" value="1"/>
</dbReference>
<dbReference type="PROSITE" id="PS50016">
    <property type="entry name" value="ZF_PHD_2"/>
    <property type="match status" value="1"/>
</dbReference>
<dbReference type="GO" id="GO:0016747">
    <property type="term" value="F:acyltransferase activity, transferring groups other than amino-acyl groups"/>
    <property type="evidence" value="ECO:0007669"/>
    <property type="project" value="InterPro"/>
</dbReference>
<feature type="region of interest" description="Disordered" evidence="7">
    <location>
        <begin position="336"/>
        <end position="362"/>
    </location>
</feature>
<name>A0A5J5C3P6_9ASTE</name>
<dbReference type="InterPro" id="IPR032308">
    <property type="entry name" value="TDBD"/>
</dbReference>
<dbReference type="Gene3D" id="3.30.40.10">
    <property type="entry name" value="Zinc/RING finger domain, C3HC4 (zinc finger)"/>
    <property type="match status" value="2"/>
</dbReference>
<keyword evidence="11" id="KW-1185">Reference proteome</keyword>
<dbReference type="InterPro" id="IPR008395">
    <property type="entry name" value="Agenet-like_dom"/>
</dbReference>
<reference evidence="10 11" key="1">
    <citation type="submission" date="2019-09" db="EMBL/GenBank/DDBJ databases">
        <title>A chromosome-level genome assembly of the Chinese tupelo Nyssa sinensis.</title>
        <authorList>
            <person name="Yang X."/>
            <person name="Kang M."/>
            <person name="Yang Y."/>
            <person name="Xiong H."/>
            <person name="Wang M."/>
            <person name="Zhang Z."/>
            <person name="Wang Z."/>
            <person name="Wu H."/>
            <person name="Ma T."/>
            <person name="Liu J."/>
            <person name="Xi Z."/>
        </authorList>
    </citation>
    <scope>NUCLEOTIDE SEQUENCE [LARGE SCALE GENOMIC DNA]</scope>
    <source>
        <strain evidence="10">J267</strain>
        <tissue evidence="10">Leaf</tissue>
    </source>
</reference>
<feature type="domain" description="PHD-type" evidence="8">
    <location>
        <begin position="870"/>
        <end position="915"/>
    </location>
</feature>
<dbReference type="GO" id="GO:0005634">
    <property type="term" value="C:nucleus"/>
    <property type="evidence" value="ECO:0007669"/>
    <property type="project" value="UniProtKB-SubCell"/>
</dbReference>
<dbReference type="Pfam" id="PF16135">
    <property type="entry name" value="TDBD"/>
    <property type="match status" value="1"/>
</dbReference>
<dbReference type="GO" id="GO:0006357">
    <property type="term" value="P:regulation of transcription by RNA polymerase II"/>
    <property type="evidence" value="ECO:0007669"/>
    <property type="project" value="TreeGrafter"/>
</dbReference>
<evidence type="ECO:0000256" key="1">
    <source>
        <dbReference type="ARBA" id="ARBA00004123"/>
    </source>
</evidence>
<dbReference type="Pfam" id="PF05641">
    <property type="entry name" value="Agenet"/>
    <property type="match status" value="1"/>
</dbReference>
<dbReference type="InterPro" id="IPR019787">
    <property type="entry name" value="Znf_PHD-finger"/>
</dbReference>
<dbReference type="PANTHER" id="PTHR46309">
    <property type="entry name" value="PHD FINGER PROTEIN 12"/>
    <property type="match status" value="1"/>
</dbReference>
<evidence type="ECO:0000313" key="11">
    <source>
        <dbReference type="Proteomes" id="UP000325577"/>
    </source>
</evidence>
<protein>
    <recommendedName>
        <fullName evidence="12">PHD-type domain-containing protein</fullName>
    </recommendedName>
</protein>
<dbReference type="Pfam" id="PF00628">
    <property type="entry name" value="PHD"/>
    <property type="match status" value="1"/>
</dbReference>
<proteinExistence type="predicted"/>
<dbReference type="InterPro" id="IPR016181">
    <property type="entry name" value="Acyl_CoA_acyltransferase"/>
</dbReference>
<dbReference type="CDD" id="cd15532">
    <property type="entry name" value="PHD2_CHD_II"/>
    <property type="match status" value="1"/>
</dbReference>
<feature type="domain" description="N-acetyltransferase" evidence="9">
    <location>
        <begin position="1028"/>
        <end position="1162"/>
    </location>
</feature>
<evidence type="ECO:0000256" key="2">
    <source>
        <dbReference type="ARBA" id="ARBA00022723"/>
    </source>
</evidence>
<organism evidence="10 11">
    <name type="scientific">Nyssa sinensis</name>
    <dbReference type="NCBI Taxonomy" id="561372"/>
    <lineage>
        <taxon>Eukaryota</taxon>
        <taxon>Viridiplantae</taxon>
        <taxon>Streptophyta</taxon>
        <taxon>Embryophyta</taxon>
        <taxon>Tracheophyta</taxon>
        <taxon>Spermatophyta</taxon>
        <taxon>Magnoliopsida</taxon>
        <taxon>eudicotyledons</taxon>
        <taxon>Gunneridae</taxon>
        <taxon>Pentapetalae</taxon>
        <taxon>asterids</taxon>
        <taxon>Cornales</taxon>
        <taxon>Nyssaceae</taxon>
        <taxon>Nyssa</taxon>
    </lineage>
</organism>
<keyword evidence="2" id="KW-0479">Metal-binding</keyword>
<dbReference type="InterPro" id="IPR000182">
    <property type="entry name" value="GNAT_dom"/>
</dbReference>
<dbReference type="OrthoDB" id="1903104at2759"/>
<dbReference type="InterPro" id="IPR001965">
    <property type="entry name" value="Znf_PHD"/>
</dbReference>
<dbReference type="SUPFAM" id="SSF55729">
    <property type="entry name" value="Acyl-CoA N-acyltransferases (Nat)"/>
    <property type="match status" value="1"/>
</dbReference>
<dbReference type="Pfam" id="PF22970">
    <property type="entry name" value="DUF7028"/>
    <property type="match status" value="3"/>
</dbReference>
<evidence type="ECO:0000256" key="3">
    <source>
        <dbReference type="ARBA" id="ARBA00022771"/>
    </source>
</evidence>
<dbReference type="Gene3D" id="3.40.630.30">
    <property type="match status" value="1"/>
</dbReference>
<dbReference type="Proteomes" id="UP000325577">
    <property type="component" value="Linkage Group LG0"/>
</dbReference>
<dbReference type="SMART" id="SM00743">
    <property type="entry name" value="Agenet"/>
    <property type="match status" value="2"/>
</dbReference>
<dbReference type="SMART" id="SM00249">
    <property type="entry name" value="PHD"/>
    <property type="match status" value="2"/>
</dbReference>
<dbReference type="InterPro" id="IPR054292">
    <property type="entry name" value="DUF7028"/>
</dbReference>
<dbReference type="SUPFAM" id="SSF57903">
    <property type="entry name" value="FYVE/PHD zinc finger"/>
    <property type="match status" value="1"/>
</dbReference>
<keyword evidence="3 6" id="KW-0863">Zinc-finger</keyword>
<dbReference type="InterPro" id="IPR056511">
    <property type="entry name" value="IDM1_C"/>
</dbReference>
<feature type="region of interest" description="Disordered" evidence="7">
    <location>
        <begin position="434"/>
        <end position="459"/>
    </location>
</feature>
<dbReference type="GO" id="GO:0008270">
    <property type="term" value="F:zinc ion binding"/>
    <property type="evidence" value="ECO:0007669"/>
    <property type="project" value="UniProtKB-KW"/>
</dbReference>
<dbReference type="InterPro" id="IPR011011">
    <property type="entry name" value="Znf_FYVE_PHD"/>
</dbReference>
<sequence>MAADTEQPACTETSRKRRKVDCNAKLLVNDRVEVRSVEKGFLGSWNSGTVIACEYLVRRVQYDNLLCDDGTKNVIHCVGVTPVIEGILSAASLPSNYRAWIRPLPPTLDFGKCCLHYGQCVDVHYKEAWWEGVIFDHEDASEKRKIFFPDMGDVMEFEIERLRITQDWDEFTEDWKPRRNWLFLELIGEFGQECPLVVSVRQIWYDVRESKGFEKLKEWTSCVRDLWKELICEVIQVYFKLTLMDFFHGLGSSKACSLLTKNLNDASVPLFTNDLNNASVLPIEEEIDWDDLTSILEDDRLDMNLLSSSKIPCHQEMLCVQPPTLSFLPSNPNEFSSISSSTKHEGYSSSTSKMPNRKLSPSTQRKIREWLPAGPDWVPGAEFCPDAVTKYNHFTNSKKKPSLDLTLNFRKHLAYLGWKIEFFRDKSMTRLRYTSPDGKYDKRSSSTAPDGPISSPHIESPQVRNVVPVVHSPGFVDVDPEYCSQALVEEEKTHDWLPAGHDLVPGAEFCPDAVTEYNRFCNSKNKPSIALMLNARKHLAYLGWKIEFHREKGVSRLRYTSPDGICYLSLRRVCQDLSVTGFEITSLISKDVNGSSSTARSSLISSPLIEHPQAEKVDYYSSTSQHNDYYRQDDEIKELRSKAKKHLSAVGWSFWYIAKGARRELRYTSPRGKDYISLRTACKGCMDEAVSDSSASTCMPRQHKNFSMQNAGFPVLKKVKASRSLIKLRNDWDGDAPNHVPRSSQRVWQRAVSSSSQHNPRTVLSWLIENNVVLPGEKVRYCGKKDHRPMAEGWITHEGVKCSCCDKIFTLSKFEAHAGSTNHRPSANIFLEDGRSLFDCQLQLKRNNNLRSFRTEPHDMKGKRHHSANDCICSICHFGGELLLCDQCPSSFHTTCLGLMDVPDGDWFCPSCCCGICGQSRFSEDTGQFNDNIILNCVQCEHHFHVGCLRKGGLIKLDNYPKGNWFCGKRCEQIFLGLRELLGKSVPVGKDNLTWTLLKYMKCDGDHNASDNEALMENYSKLNVALGVMHECFEPVKESHMRRDLIEDVIFSRWSELKRLNFQGFYTVLLERNDELITVATVRVYGEKVAEVPLIGTRFQYRRLGMCRILMNELEKNLMELGVERLVLPAAPGVLNTWTTTFGFSKMTKYERLNFVDYTFLDFQGTIMCQKLLMKIHSTELLALKGTQQTFHDDINGSNNS</sequence>
<gene>
    <name evidence="10" type="ORF">F0562_001103</name>
</gene>